<dbReference type="PANTHER" id="PTHR23513:SF6">
    <property type="entry name" value="MAJOR FACILITATOR SUPERFAMILY ASSOCIATED DOMAIN-CONTAINING PROTEIN"/>
    <property type="match status" value="1"/>
</dbReference>
<dbReference type="PROSITE" id="PS50850">
    <property type="entry name" value="MFS"/>
    <property type="match status" value="1"/>
</dbReference>
<feature type="transmembrane region" description="Helical" evidence="7">
    <location>
        <begin position="54"/>
        <end position="77"/>
    </location>
</feature>
<evidence type="ECO:0000256" key="2">
    <source>
        <dbReference type="ARBA" id="ARBA00022475"/>
    </source>
</evidence>
<dbReference type="CDD" id="cd06173">
    <property type="entry name" value="MFS_MefA_like"/>
    <property type="match status" value="1"/>
</dbReference>
<feature type="transmembrane region" description="Helical" evidence="7">
    <location>
        <begin position="226"/>
        <end position="249"/>
    </location>
</feature>
<name>A0A246RTU1_9ACTN</name>
<feature type="transmembrane region" description="Helical" evidence="7">
    <location>
        <begin position="290"/>
        <end position="308"/>
    </location>
</feature>
<evidence type="ECO:0000313" key="9">
    <source>
        <dbReference type="EMBL" id="OWV13663.1"/>
    </source>
</evidence>
<feature type="transmembrane region" description="Helical" evidence="7">
    <location>
        <begin position="382"/>
        <end position="400"/>
    </location>
</feature>
<evidence type="ECO:0000313" key="10">
    <source>
        <dbReference type="Proteomes" id="UP000197174"/>
    </source>
</evidence>
<organism evidence="9 10">
    <name type="scientific">Micromonospora wenchangensis</name>
    <dbReference type="NCBI Taxonomy" id="1185415"/>
    <lineage>
        <taxon>Bacteria</taxon>
        <taxon>Bacillati</taxon>
        <taxon>Actinomycetota</taxon>
        <taxon>Actinomycetes</taxon>
        <taxon>Micromonosporales</taxon>
        <taxon>Micromonosporaceae</taxon>
        <taxon>Micromonospora</taxon>
    </lineage>
</organism>
<evidence type="ECO:0000256" key="4">
    <source>
        <dbReference type="ARBA" id="ARBA00022989"/>
    </source>
</evidence>
<dbReference type="InterPro" id="IPR036259">
    <property type="entry name" value="MFS_trans_sf"/>
</dbReference>
<keyword evidence="3 7" id="KW-0812">Transmembrane</keyword>
<feature type="region of interest" description="Disordered" evidence="6">
    <location>
        <begin position="408"/>
        <end position="444"/>
    </location>
</feature>
<evidence type="ECO:0000259" key="8">
    <source>
        <dbReference type="PROSITE" id="PS50850"/>
    </source>
</evidence>
<evidence type="ECO:0000256" key="5">
    <source>
        <dbReference type="ARBA" id="ARBA00023136"/>
    </source>
</evidence>
<dbReference type="Proteomes" id="UP000197174">
    <property type="component" value="Unassembled WGS sequence"/>
</dbReference>
<keyword evidence="10" id="KW-1185">Reference proteome</keyword>
<comment type="caution">
    <text evidence="9">The sequence shown here is derived from an EMBL/GenBank/DDBJ whole genome shotgun (WGS) entry which is preliminary data.</text>
</comment>
<feature type="domain" description="Major facilitator superfamily (MFS) profile" evidence="8">
    <location>
        <begin position="1"/>
        <end position="404"/>
    </location>
</feature>
<feature type="transmembrane region" description="Helical" evidence="7">
    <location>
        <begin position="89"/>
        <end position="120"/>
    </location>
</feature>
<feature type="transmembrane region" description="Helical" evidence="7">
    <location>
        <begin position="261"/>
        <end position="283"/>
    </location>
</feature>
<evidence type="ECO:0000256" key="7">
    <source>
        <dbReference type="SAM" id="Phobius"/>
    </source>
</evidence>
<sequence length="444" mass="45685">MTATPTAAVEPGENPHRGGDFHRYWIAGAIDQIGSQATGIVLPLVTLAVTRSPAAAGLVGALALTGRLVAAPVAGVLADRLPRKRMMVVSLLVAAGAMTAILVSVAAGVPTLGLLAAAAFVEGVAQSGYEAAGSGAIRRLLPVDDQKALARLEARNNAARIAGPLLGGALYQLARWLPFLADVVSYLVAAALVATIRTDLTPERTQRTSFRTDLREGLRFVWGQPFLRFVTIWAAGINFTFGALVYYAILTAGRQGAPAASIGLILTIASVGGLTGALAAPMVFSRVRPVTVIVFASWAMVGLVVAMSQARQTWSYGLLFGLVFLLSPLLGVIFQSRVIALTPDGLQGRVATVMGTVGEVLQTPAPLLAGVLVAWYSPATVALVFAAALALLATYTTLVVRQLRAGSGATAGTDGSAAADPATDDGRSADGDAGASPDPEEARR</sequence>
<dbReference type="InterPro" id="IPR020846">
    <property type="entry name" value="MFS_dom"/>
</dbReference>
<dbReference type="GO" id="GO:0022857">
    <property type="term" value="F:transmembrane transporter activity"/>
    <property type="evidence" value="ECO:0007669"/>
    <property type="project" value="InterPro"/>
</dbReference>
<dbReference type="RefSeq" id="WP_088641740.1">
    <property type="nucleotide sequence ID" value="NZ_CBDRBW010000003.1"/>
</dbReference>
<feature type="transmembrane region" description="Helical" evidence="7">
    <location>
        <begin position="314"/>
        <end position="334"/>
    </location>
</feature>
<dbReference type="GO" id="GO:0005886">
    <property type="term" value="C:plasma membrane"/>
    <property type="evidence" value="ECO:0007669"/>
    <property type="project" value="UniProtKB-SubCell"/>
</dbReference>
<dbReference type="Gene3D" id="1.20.1250.20">
    <property type="entry name" value="MFS general substrate transporter like domains"/>
    <property type="match status" value="1"/>
</dbReference>
<protein>
    <recommendedName>
        <fullName evidence="8">Major facilitator superfamily (MFS) profile domain-containing protein</fullName>
    </recommendedName>
</protein>
<reference evidence="9 10" key="1">
    <citation type="submission" date="2017-03" db="EMBL/GenBank/DDBJ databases">
        <title>Whole genome sequence of Micromonospora wenchangensis, isolated from mangrove soil.</title>
        <authorList>
            <person name="Yang H."/>
        </authorList>
    </citation>
    <scope>NUCLEOTIDE SEQUENCE [LARGE SCALE GENOMIC DNA]</scope>
    <source>
        <strain evidence="9 10">CCTCC AA 2012002</strain>
    </source>
</reference>
<dbReference type="Pfam" id="PF07690">
    <property type="entry name" value="MFS_1"/>
    <property type="match status" value="1"/>
</dbReference>
<dbReference type="EMBL" id="MZMV01000001">
    <property type="protein sequence ID" value="OWV13663.1"/>
    <property type="molecule type" value="Genomic_DNA"/>
</dbReference>
<feature type="compositionally biased region" description="Low complexity" evidence="6">
    <location>
        <begin position="408"/>
        <end position="421"/>
    </location>
</feature>
<keyword evidence="4 7" id="KW-1133">Transmembrane helix</keyword>
<gene>
    <name evidence="9" type="ORF">B5D80_00560</name>
</gene>
<accession>A0A246RTU1</accession>
<keyword evidence="2" id="KW-1003">Cell membrane</keyword>
<dbReference type="AlphaFoldDB" id="A0A246RTU1"/>
<evidence type="ECO:0000256" key="6">
    <source>
        <dbReference type="SAM" id="MobiDB-lite"/>
    </source>
</evidence>
<dbReference type="SUPFAM" id="SSF103473">
    <property type="entry name" value="MFS general substrate transporter"/>
    <property type="match status" value="1"/>
</dbReference>
<keyword evidence="5 7" id="KW-0472">Membrane</keyword>
<comment type="subcellular location">
    <subcellularLocation>
        <location evidence="1">Cell membrane</location>
        <topology evidence="1">Multi-pass membrane protein</topology>
    </subcellularLocation>
</comment>
<dbReference type="InterPro" id="IPR011701">
    <property type="entry name" value="MFS"/>
</dbReference>
<evidence type="ECO:0000256" key="3">
    <source>
        <dbReference type="ARBA" id="ARBA00022692"/>
    </source>
</evidence>
<dbReference type="PANTHER" id="PTHR23513">
    <property type="entry name" value="INTEGRAL MEMBRANE EFFLUX PROTEIN-RELATED"/>
    <property type="match status" value="1"/>
</dbReference>
<dbReference type="OrthoDB" id="4544213at2"/>
<proteinExistence type="predicted"/>
<evidence type="ECO:0000256" key="1">
    <source>
        <dbReference type="ARBA" id="ARBA00004651"/>
    </source>
</evidence>